<dbReference type="GO" id="GO:0005737">
    <property type="term" value="C:cytoplasm"/>
    <property type="evidence" value="ECO:0007669"/>
    <property type="project" value="UniProtKB-SubCell"/>
</dbReference>
<evidence type="ECO:0000313" key="12">
    <source>
        <dbReference type="EMBL" id="ALF47234.1"/>
    </source>
</evidence>
<dbReference type="Gene3D" id="2.30.30.280">
    <property type="entry name" value="Adenine nucleotide alpha hydrolases-like domains"/>
    <property type="match status" value="1"/>
</dbReference>
<dbReference type="PANTHER" id="PTHR11933">
    <property type="entry name" value="TRNA 5-METHYLAMINOMETHYL-2-THIOURIDYLATE -METHYLTRANSFERASE"/>
    <property type="match status" value="1"/>
</dbReference>
<keyword evidence="4 9" id="KW-0547">Nucleotide-binding</keyword>
<evidence type="ECO:0000256" key="1">
    <source>
        <dbReference type="ARBA" id="ARBA00022555"/>
    </source>
</evidence>
<comment type="subcellular location">
    <subcellularLocation>
        <location evidence="9">Cytoplasm</location>
    </subcellularLocation>
</comment>
<dbReference type="InterPro" id="IPR046885">
    <property type="entry name" value="MnmA-like_C"/>
</dbReference>
<dbReference type="SUPFAM" id="SSF52402">
    <property type="entry name" value="Adenine nucleotide alpha hydrolases-like"/>
    <property type="match status" value="1"/>
</dbReference>
<dbReference type="Gene3D" id="3.40.50.620">
    <property type="entry name" value="HUPs"/>
    <property type="match status" value="1"/>
</dbReference>
<evidence type="ECO:0000256" key="4">
    <source>
        <dbReference type="ARBA" id="ARBA00022741"/>
    </source>
</evidence>
<feature type="region of interest" description="Interaction with tRNA" evidence="9">
    <location>
        <begin position="288"/>
        <end position="289"/>
    </location>
</feature>
<dbReference type="Pfam" id="PF20258">
    <property type="entry name" value="tRNA_Me_trans_C"/>
    <property type="match status" value="1"/>
</dbReference>
<dbReference type="Gene3D" id="2.40.30.10">
    <property type="entry name" value="Translation factors"/>
    <property type="match status" value="1"/>
</dbReference>
<comment type="catalytic activity">
    <reaction evidence="8 9">
        <text>S-sulfanyl-L-cysteinyl-[protein] + uridine(34) in tRNA + AH2 + ATP = 2-thiouridine(34) in tRNA + L-cysteinyl-[protein] + A + AMP + diphosphate + H(+)</text>
        <dbReference type="Rhea" id="RHEA:47032"/>
        <dbReference type="Rhea" id="RHEA-COMP:10131"/>
        <dbReference type="Rhea" id="RHEA-COMP:11726"/>
        <dbReference type="Rhea" id="RHEA-COMP:11727"/>
        <dbReference type="Rhea" id="RHEA-COMP:11728"/>
        <dbReference type="ChEBI" id="CHEBI:13193"/>
        <dbReference type="ChEBI" id="CHEBI:15378"/>
        <dbReference type="ChEBI" id="CHEBI:17499"/>
        <dbReference type="ChEBI" id="CHEBI:29950"/>
        <dbReference type="ChEBI" id="CHEBI:30616"/>
        <dbReference type="ChEBI" id="CHEBI:33019"/>
        <dbReference type="ChEBI" id="CHEBI:61963"/>
        <dbReference type="ChEBI" id="CHEBI:65315"/>
        <dbReference type="ChEBI" id="CHEBI:87170"/>
        <dbReference type="ChEBI" id="CHEBI:456215"/>
        <dbReference type="EC" id="2.8.1.13"/>
    </reaction>
</comment>
<feature type="domain" description="tRNA-specific 2-thiouridylase MnmA-like C-terminal" evidence="10">
    <location>
        <begin position="271"/>
        <end position="338"/>
    </location>
</feature>
<dbReference type="RefSeq" id="WP_054196280.1">
    <property type="nucleotide sequence ID" value="NZ_CABMKQ010000053.1"/>
</dbReference>
<sequence length="340" mass="38362">MKIMVAMSGGVDSTMTAKFLQEAGHEVQGCYMMLHQKPGYHEENIRKVKKVGEYLGIKVHILDLQEKFNEFVYDPFVKLYKEGKTPNPCALCNKFIKLGALLDFAKANGCEKLATGHYVQVIDGFITCAKDPSKDQSYFLAQVPKEILKDVIFPLGDKFKKDIKELARSVKVLEEFATQAESSEICFVEDTYIEVLNKHYNTNLPGNVVDKDGKIIGRHQGYMHYTIGKRRGFEVFGAHEPHFVIKINADKNEIVVGTKDDLAQKVVELENVNLFIDKDKFECETKIRYRSPKLDAFVEVDKEDKTAKLTLNQNALGVAQGQLCVMYDGDKVIASGFIKG</sequence>
<protein>
    <recommendedName>
        <fullName evidence="9">tRNA-specific 2-thiouridylase MnmA</fullName>
        <ecNumber evidence="9">2.8.1.13</ecNumber>
    </recommendedName>
</protein>
<evidence type="ECO:0000313" key="13">
    <source>
        <dbReference type="Proteomes" id="UP000066049"/>
    </source>
</evidence>
<dbReference type="InterPro" id="IPR004506">
    <property type="entry name" value="MnmA-like"/>
</dbReference>
<feature type="region of interest" description="Interaction with tRNA" evidence="9">
    <location>
        <begin position="134"/>
        <end position="136"/>
    </location>
</feature>
<dbReference type="HAMAP" id="MF_00144">
    <property type="entry name" value="tRNA_thiouridyl_MnmA"/>
    <property type="match status" value="1"/>
</dbReference>
<gene>
    <name evidence="9 12" type="primary">mnmA</name>
    <name evidence="12" type="ORF">CCON33237_0530</name>
</gene>
<evidence type="ECO:0000259" key="11">
    <source>
        <dbReference type="Pfam" id="PF20259"/>
    </source>
</evidence>
<dbReference type="CDD" id="cd01998">
    <property type="entry name" value="MnmA_TRMU-like"/>
    <property type="match status" value="1"/>
</dbReference>
<evidence type="ECO:0000256" key="9">
    <source>
        <dbReference type="HAMAP-Rule" id="MF_00144"/>
    </source>
</evidence>
<feature type="active site" description="Nucleophile" evidence="9">
    <location>
        <position position="92"/>
    </location>
</feature>
<evidence type="ECO:0000256" key="8">
    <source>
        <dbReference type="ARBA" id="ARBA00051542"/>
    </source>
</evidence>
<comment type="similarity">
    <text evidence="9">Belongs to the MnmA/TRMU family.</text>
</comment>
<keyword evidence="6 9" id="KW-0694">RNA-binding</keyword>
<dbReference type="AlphaFoldDB" id="A0A0M4SLZ2"/>
<dbReference type="Pfam" id="PF20259">
    <property type="entry name" value="tRNA_Me_trans_M"/>
    <property type="match status" value="1"/>
</dbReference>
<feature type="binding site" evidence="9">
    <location>
        <position position="116"/>
    </location>
    <ligand>
        <name>ATP</name>
        <dbReference type="ChEBI" id="CHEBI:30616"/>
    </ligand>
</feature>
<evidence type="ECO:0000256" key="6">
    <source>
        <dbReference type="ARBA" id="ARBA00022884"/>
    </source>
</evidence>
<name>A0A0M4SLZ2_9BACT</name>
<evidence type="ECO:0000256" key="7">
    <source>
        <dbReference type="ARBA" id="ARBA00023157"/>
    </source>
</evidence>
<comment type="function">
    <text evidence="9">Catalyzes the 2-thiolation of uridine at the wobble position (U34) of tRNA, leading to the formation of s(2)U34.</text>
</comment>
<dbReference type="GO" id="GO:0000049">
    <property type="term" value="F:tRNA binding"/>
    <property type="evidence" value="ECO:0007669"/>
    <property type="project" value="UniProtKB-KW"/>
</dbReference>
<dbReference type="NCBIfam" id="NF001138">
    <property type="entry name" value="PRK00143.1"/>
    <property type="match status" value="1"/>
</dbReference>
<keyword evidence="2 9" id="KW-0808">Transferase</keyword>
<dbReference type="PANTHER" id="PTHR11933:SF5">
    <property type="entry name" value="MITOCHONDRIAL TRNA-SPECIFIC 2-THIOURIDYLASE 1"/>
    <property type="match status" value="1"/>
</dbReference>
<feature type="site" description="Interaction with tRNA" evidence="9">
    <location>
        <position position="322"/>
    </location>
</feature>
<dbReference type="NCBIfam" id="TIGR00420">
    <property type="entry name" value="trmU"/>
    <property type="match status" value="1"/>
</dbReference>
<feature type="domain" description="tRNA-specific 2-thiouridylase MnmA-like central" evidence="11">
    <location>
        <begin position="195"/>
        <end position="257"/>
    </location>
</feature>
<dbReference type="GO" id="GO:0002143">
    <property type="term" value="P:tRNA wobble position uridine thiolation"/>
    <property type="evidence" value="ECO:0007669"/>
    <property type="project" value="TreeGrafter"/>
</dbReference>
<keyword evidence="3 9" id="KW-0819">tRNA processing</keyword>
<dbReference type="InterPro" id="IPR023382">
    <property type="entry name" value="MnmA-like_central_sf"/>
</dbReference>
<dbReference type="FunFam" id="2.30.30.280:FF:000001">
    <property type="entry name" value="tRNA-specific 2-thiouridylase MnmA"/>
    <property type="match status" value="1"/>
</dbReference>
<feature type="binding site" evidence="9">
    <location>
        <begin position="6"/>
        <end position="13"/>
    </location>
    <ligand>
        <name>ATP</name>
        <dbReference type="ChEBI" id="CHEBI:30616"/>
    </ligand>
</feature>
<evidence type="ECO:0000259" key="10">
    <source>
        <dbReference type="Pfam" id="PF20258"/>
    </source>
</evidence>
<feature type="binding site" evidence="9">
    <location>
        <position position="32"/>
    </location>
    <ligand>
        <name>ATP</name>
        <dbReference type="ChEBI" id="CHEBI:30616"/>
    </ligand>
</feature>
<proteinExistence type="inferred from homology"/>
<dbReference type="GeneID" id="28662200"/>
<comment type="caution">
    <text evidence="9">Lacks conserved residue(s) required for the propagation of feature annotation.</text>
</comment>
<reference evidence="13" key="1">
    <citation type="submission" date="2015-08" db="EMBL/GenBank/DDBJ databases">
        <title>Comparative genomics of the Campylobacter concisus group.</title>
        <authorList>
            <person name="Miller W.G."/>
            <person name="Yee E."/>
            <person name="Chapman M.H."/>
            <person name="Huynh S."/>
            <person name="Bono J.L."/>
            <person name="On S.L.W."/>
            <person name="St Leger J."/>
            <person name="Foster G."/>
            <person name="Parker C.T."/>
        </authorList>
    </citation>
    <scope>NUCLEOTIDE SEQUENCE [LARGE SCALE GENOMIC DNA]</scope>
    <source>
        <strain evidence="13">ATCC 33237</strain>
    </source>
</reference>
<dbReference type="GO" id="GO:0005524">
    <property type="term" value="F:ATP binding"/>
    <property type="evidence" value="ECO:0007669"/>
    <property type="project" value="UniProtKB-KW"/>
</dbReference>
<dbReference type="InterPro" id="IPR014729">
    <property type="entry name" value="Rossmann-like_a/b/a_fold"/>
</dbReference>
<dbReference type="EMBL" id="CP012541">
    <property type="protein sequence ID" value="ALF47234.1"/>
    <property type="molecule type" value="Genomic_DNA"/>
</dbReference>
<keyword evidence="7" id="KW-1015">Disulfide bond</keyword>
<dbReference type="EC" id="2.8.1.13" evidence="9"/>
<keyword evidence="9" id="KW-0963">Cytoplasm</keyword>
<dbReference type="KEGG" id="ccoc:CCON33237_0530"/>
<keyword evidence="5 9" id="KW-0067">ATP-binding</keyword>
<dbReference type="InterPro" id="IPR046884">
    <property type="entry name" value="MnmA-like_central"/>
</dbReference>
<dbReference type="Proteomes" id="UP000066049">
    <property type="component" value="Chromosome"/>
</dbReference>
<accession>A0A0M4SLZ2</accession>
<dbReference type="GO" id="GO:0103016">
    <property type="term" value="F:tRNA-uridine 2-sulfurtransferase activity"/>
    <property type="evidence" value="ECO:0007669"/>
    <property type="project" value="UniProtKB-EC"/>
</dbReference>
<keyword evidence="1 9" id="KW-0820">tRNA-binding</keyword>
<evidence type="ECO:0000256" key="3">
    <source>
        <dbReference type="ARBA" id="ARBA00022694"/>
    </source>
</evidence>
<evidence type="ECO:0000256" key="2">
    <source>
        <dbReference type="ARBA" id="ARBA00022679"/>
    </source>
</evidence>
<dbReference type="PATRIC" id="fig|199.248.peg.556"/>
<dbReference type="Pfam" id="PF03054">
    <property type="entry name" value="tRNA_Me_trans"/>
    <property type="match status" value="1"/>
</dbReference>
<feature type="site" description="Interaction with tRNA" evidence="9">
    <location>
        <position position="117"/>
    </location>
</feature>
<evidence type="ECO:0000256" key="5">
    <source>
        <dbReference type="ARBA" id="ARBA00022840"/>
    </source>
</evidence>
<organism evidence="12 13">
    <name type="scientific">Campylobacter concisus</name>
    <dbReference type="NCBI Taxonomy" id="199"/>
    <lineage>
        <taxon>Bacteria</taxon>
        <taxon>Pseudomonadati</taxon>
        <taxon>Campylobacterota</taxon>
        <taxon>Epsilonproteobacteria</taxon>
        <taxon>Campylobacterales</taxon>
        <taxon>Campylobacteraceae</taxon>
        <taxon>Campylobacter</taxon>
    </lineage>
</organism>
<feature type="active site" description="Cysteine persulfide intermediate" evidence="9">
    <location>
        <position position="186"/>
    </location>
</feature>